<comment type="cofactor">
    <cofactor evidence="1 6">
        <name>pyridoxal 5'-phosphate</name>
        <dbReference type="ChEBI" id="CHEBI:597326"/>
    </cofactor>
</comment>
<evidence type="ECO:0000256" key="2">
    <source>
        <dbReference type="ARBA" id="ARBA00009533"/>
    </source>
</evidence>
<dbReference type="InterPro" id="IPR002129">
    <property type="entry name" value="PyrdxlP-dep_de-COase"/>
</dbReference>
<evidence type="ECO:0000256" key="1">
    <source>
        <dbReference type="ARBA" id="ARBA00001933"/>
    </source>
</evidence>
<evidence type="ECO:0000313" key="8">
    <source>
        <dbReference type="EMBL" id="GGY15128.1"/>
    </source>
</evidence>
<keyword evidence="9" id="KW-1185">Reference proteome</keyword>
<keyword evidence="5 6" id="KW-0456">Lyase</keyword>
<organism evidence="8 9">
    <name type="scientific">Streptomyces xanthochromogenes</name>
    <dbReference type="NCBI Taxonomy" id="67384"/>
    <lineage>
        <taxon>Bacteria</taxon>
        <taxon>Bacillati</taxon>
        <taxon>Actinomycetota</taxon>
        <taxon>Actinomycetes</taxon>
        <taxon>Kitasatosporales</taxon>
        <taxon>Streptomycetaceae</taxon>
        <taxon>Streptomyces</taxon>
    </lineage>
</organism>
<evidence type="ECO:0000313" key="9">
    <source>
        <dbReference type="Proteomes" id="UP000600946"/>
    </source>
</evidence>
<sequence length="391" mass="41812">MSIPTGGDLTIGEQPRTAQGVEQDRELLTGIAEEMRLARDHMVGFPVNLDFDHQDLAPFLAVHGNNVGSPNEPSEYHLHSKQFERCVVDFFADLAGAPAGVAFGYVTSGGTESNLFGLYLGRERHPDAVLYASTAAHYSIPKIARLLRVEHVPVDVDAEGAVDLSALGAEVASRPDRAALVVVTVGTTGGGAVDDLPGVGRTLAEAGVRRRHVHVDGAFGGLLAALAPRPRPWAFDAGADSVAISGHKMIGSPMPCGIVLARQHDVERIRVPGAAVGSDDDTIGGSRDVLAPILLWQELRRLGRQGLAERVRNCLRTADYATERLRACGARPSHLAGTNTVLFDAPHRTVCDRWNLLHVKGRAHLITMPHVTREHVDRLCAEIAGEAAAED</sequence>
<dbReference type="NCBIfam" id="NF002748">
    <property type="entry name" value="PRK02769.1"/>
    <property type="match status" value="1"/>
</dbReference>
<proteinExistence type="inferred from homology"/>
<accession>A0ABQ2ZJK4</accession>
<feature type="region of interest" description="Disordered" evidence="7">
    <location>
        <begin position="1"/>
        <end position="21"/>
    </location>
</feature>
<dbReference type="InterPro" id="IPR021115">
    <property type="entry name" value="Pyridoxal-P_BS"/>
</dbReference>
<dbReference type="Proteomes" id="UP000600946">
    <property type="component" value="Unassembled WGS sequence"/>
</dbReference>
<gene>
    <name evidence="8" type="primary">hdc</name>
    <name evidence="8" type="ORF">GCM10010326_03410</name>
</gene>
<comment type="similarity">
    <text evidence="2 6">Belongs to the group II decarboxylase family.</text>
</comment>
<evidence type="ECO:0000256" key="7">
    <source>
        <dbReference type="SAM" id="MobiDB-lite"/>
    </source>
</evidence>
<dbReference type="SUPFAM" id="SSF53383">
    <property type="entry name" value="PLP-dependent transferases"/>
    <property type="match status" value="1"/>
</dbReference>
<comment type="caution">
    <text evidence="8">The sequence shown here is derived from an EMBL/GenBank/DDBJ whole genome shotgun (WGS) entry which is preliminary data.</text>
</comment>
<keyword evidence="3" id="KW-0210">Decarboxylase</keyword>
<protein>
    <submittedName>
        <fullName evidence="8">Histidine decarboxylase</fullName>
    </submittedName>
</protein>
<evidence type="ECO:0000256" key="5">
    <source>
        <dbReference type="ARBA" id="ARBA00023239"/>
    </source>
</evidence>
<evidence type="ECO:0000256" key="3">
    <source>
        <dbReference type="ARBA" id="ARBA00022793"/>
    </source>
</evidence>
<name>A0ABQ2ZJK4_9ACTN</name>
<dbReference type="Gene3D" id="3.40.640.10">
    <property type="entry name" value="Type I PLP-dependent aspartate aminotransferase-like (Major domain)"/>
    <property type="match status" value="1"/>
</dbReference>
<dbReference type="PROSITE" id="PS00392">
    <property type="entry name" value="DDC_GAD_HDC_YDC"/>
    <property type="match status" value="1"/>
</dbReference>
<evidence type="ECO:0000256" key="4">
    <source>
        <dbReference type="ARBA" id="ARBA00022898"/>
    </source>
</evidence>
<dbReference type="InterPro" id="IPR015421">
    <property type="entry name" value="PyrdxlP-dep_Trfase_major"/>
</dbReference>
<dbReference type="EMBL" id="BMUU01000001">
    <property type="protein sequence ID" value="GGY15128.1"/>
    <property type="molecule type" value="Genomic_DNA"/>
</dbReference>
<dbReference type="InterPro" id="IPR051151">
    <property type="entry name" value="Group_II_Decarboxylase"/>
</dbReference>
<keyword evidence="4 6" id="KW-0663">Pyridoxal phosphate</keyword>
<dbReference type="Pfam" id="PF00282">
    <property type="entry name" value="Pyridoxal_deC"/>
    <property type="match status" value="1"/>
</dbReference>
<dbReference type="PANTHER" id="PTHR46101">
    <property type="match status" value="1"/>
</dbReference>
<evidence type="ECO:0000256" key="6">
    <source>
        <dbReference type="RuleBase" id="RU000382"/>
    </source>
</evidence>
<reference evidence="9" key="1">
    <citation type="journal article" date="2019" name="Int. J. Syst. Evol. Microbiol.">
        <title>The Global Catalogue of Microorganisms (GCM) 10K type strain sequencing project: providing services to taxonomists for standard genome sequencing and annotation.</title>
        <authorList>
            <consortium name="The Broad Institute Genomics Platform"/>
            <consortium name="The Broad Institute Genome Sequencing Center for Infectious Disease"/>
            <person name="Wu L."/>
            <person name="Ma J."/>
        </authorList>
    </citation>
    <scope>NUCLEOTIDE SEQUENCE [LARGE SCALE GENOMIC DNA]</scope>
    <source>
        <strain evidence="9">JCM 4594</strain>
    </source>
</reference>
<dbReference type="RefSeq" id="WP_161245126.1">
    <property type="nucleotide sequence ID" value="NZ_BMUU01000001.1"/>
</dbReference>
<dbReference type="PANTHER" id="PTHR46101:SF2">
    <property type="entry name" value="SERINE DECARBOXYLASE"/>
    <property type="match status" value="1"/>
</dbReference>
<dbReference type="GeneID" id="96288376"/>
<dbReference type="InterPro" id="IPR015424">
    <property type="entry name" value="PyrdxlP-dep_Trfase"/>
</dbReference>